<gene>
    <name evidence="2" type="ORF">PROFUN_16395</name>
</gene>
<dbReference type="Proteomes" id="UP000241769">
    <property type="component" value="Unassembled WGS sequence"/>
</dbReference>
<name>A0A2P6MR09_9EUKA</name>
<evidence type="ECO:0000313" key="3">
    <source>
        <dbReference type="Proteomes" id="UP000241769"/>
    </source>
</evidence>
<proteinExistence type="predicted"/>
<comment type="caution">
    <text evidence="2">The sequence shown here is derived from an EMBL/GenBank/DDBJ whole genome shotgun (WGS) entry which is preliminary data.</text>
</comment>
<keyword evidence="3" id="KW-1185">Reference proteome</keyword>
<sequence>DPEGRRRFLNPKTPIGRDSESEPDVTEFPPRTLRVVSRTGYQLHKYEQRSLYSIAWRRILPYRSWNIRRIDQ</sequence>
<feature type="non-terminal residue" evidence="2">
    <location>
        <position position="1"/>
    </location>
</feature>
<evidence type="ECO:0000313" key="2">
    <source>
        <dbReference type="EMBL" id="PRP74106.1"/>
    </source>
</evidence>
<accession>A0A2P6MR09</accession>
<protein>
    <submittedName>
        <fullName evidence="2">Uncharacterized protein</fullName>
    </submittedName>
</protein>
<dbReference type="EMBL" id="MDYQ01000498">
    <property type="protein sequence ID" value="PRP74106.1"/>
    <property type="molecule type" value="Genomic_DNA"/>
</dbReference>
<dbReference type="AlphaFoldDB" id="A0A2P6MR09"/>
<feature type="region of interest" description="Disordered" evidence="1">
    <location>
        <begin position="1"/>
        <end position="27"/>
    </location>
</feature>
<dbReference type="InParanoid" id="A0A2P6MR09"/>
<organism evidence="2 3">
    <name type="scientific">Planoprotostelium fungivorum</name>
    <dbReference type="NCBI Taxonomy" id="1890364"/>
    <lineage>
        <taxon>Eukaryota</taxon>
        <taxon>Amoebozoa</taxon>
        <taxon>Evosea</taxon>
        <taxon>Variosea</taxon>
        <taxon>Cavosteliida</taxon>
        <taxon>Cavosteliaceae</taxon>
        <taxon>Planoprotostelium</taxon>
    </lineage>
</organism>
<evidence type="ECO:0000256" key="1">
    <source>
        <dbReference type="SAM" id="MobiDB-lite"/>
    </source>
</evidence>
<reference evidence="2 3" key="1">
    <citation type="journal article" date="2018" name="Genome Biol. Evol.">
        <title>Multiple Roots of Fruiting Body Formation in Amoebozoa.</title>
        <authorList>
            <person name="Hillmann F."/>
            <person name="Forbes G."/>
            <person name="Novohradska S."/>
            <person name="Ferling I."/>
            <person name="Riege K."/>
            <person name="Groth M."/>
            <person name="Westermann M."/>
            <person name="Marz M."/>
            <person name="Spaller T."/>
            <person name="Winckler T."/>
            <person name="Schaap P."/>
            <person name="Glockner G."/>
        </authorList>
    </citation>
    <scope>NUCLEOTIDE SEQUENCE [LARGE SCALE GENOMIC DNA]</scope>
    <source>
        <strain evidence="2 3">Jena</strain>
    </source>
</reference>